<dbReference type="PANTHER" id="PTHR43832">
    <property type="match status" value="1"/>
</dbReference>
<comment type="caution">
    <text evidence="1">The sequence shown here is derived from an EMBL/GenBank/DDBJ whole genome shotgun (WGS) entry which is preliminary data.</text>
</comment>
<sequence length="286" mass="32597">MAQHYDASEAFFRSFLDSEYLAYSMALYSENGAAAATIEISLEKAQRSKFKTICKRAGLQGDEQILNIGCGFGSFERYLIENYPQLQIASITASTTQSSYINNARNDPAHPLSSKRFKLITGDFADLTEETLGIGKFDRVFSIGVLEHARNLAELFKKIAILTKPGGFAFHHLIVSRIPIPRFLTPEKTLIGDYFPGGRIWPYDLIAKQESGFSLEQGWFVNGMNYWRTLNQWHERFWNNMDNVSQDELSTDDILYWNNYFSLCKACFAPMEGEVFGNGQFLFKKT</sequence>
<gene>
    <name evidence="1" type="ORF">DIZ78_00435</name>
</gene>
<dbReference type="InterPro" id="IPR029063">
    <property type="entry name" value="SAM-dependent_MTases_sf"/>
</dbReference>
<dbReference type="Proteomes" id="UP000254771">
    <property type="component" value="Unassembled WGS sequence"/>
</dbReference>
<accession>A0A370DTX7</accession>
<dbReference type="Pfam" id="PF02353">
    <property type="entry name" value="CMAS"/>
    <property type="match status" value="1"/>
</dbReference>
<name>A0A370DTX7_9GAMM</name>
<dbReference type="CDD" id="cd02440">
    <property type="entry name" value="AdoMet_MTases"/>
    <property type="match status" value="1"/>
</dbReference>
<keyword evidence="2" id="KW-1185">Reference proteome</keyword>
<dbReference type="EMBL" id="QFXE01000001">
    <property type="protein sequence ID" value="RDH88655.1"/>
    <property type="molecule type" value="Genomic_DNA"/>
</dbReference>
<evidence type="ECO:0000313" key="1">
    <source>
        <dbReference type="EMBL" id="RDH88655.1"/>
    </source>
</evidence>
<reference evidence="1 2" key="1">
    <citation type="journal article" date="2018" name="ISME J.">
        <title>Endosymbiont genomes yield clues of tubeworm success.</title>
        <authorList>
            <person name="Li Y."/>
            <person name="Liles M.R."/>
            <person name="Halanych K.M."/>
        </authorList>
    </citation>
    <scope>NUCLEOTIDE SEQUENCE [LARGE SCALE GENOMIC DNA]</scope>
    <source>
        <strain evidence="1">A1462</strain>
    </source>
</reference>
<dbReference type="PANTHER" id="PTHR43832:SF1">
    <property type="entry name" value="S-ADENOSYL-L-METHIONINE-DEPENDENT METHYLTRANSFERASES SUPERFAMILY PROTEIN"/>
    <property type="match status" value="1"/>
</dbReference>
<dbReference type="Gene3D" id="3.40.50.150">
    <property type="entry name" value="Vaccinia Virus protein VP39"/>
    <property type="match status" value="1"/>
</dbReference>
<protein>
    <submittedName>
        <fullName evidence="1">Cyclopropane-fatty-acyl-phospholipid synthase</fullName>
    </submittedName>
</protein>
<dbReference type="SUPFAM" id="SSF53335">
    <property type="entry name" value="S-adenosyl-L-methionine-dependent methyltransferases"/>
    <property type="match status" value="1"/>
</dbReference>
<proteinExistence type="predicted"/>
<organism evidence="1 2">
    <name type="scientific">endosymbiont of Escarpia spicata</name>
    <dbReference type="NCBI Taxonomy" id="2200908"/>
    <lineage>
        <taxon>Bacteria</taxon>
        <taxon>Pseudomonadati</taxon>
        <taxon>Pseudomonadota</taxon>
        <taxon>Gammaproteobacteria</taxon>
        <taxon>sulfur-oxidizing symbionts</taxon>
    </lineage>
</organism>
<evidence type="ECO:0000313" key="2">
    <source>
        <dbReference type="Proteomes" id="UP000254771"/>
    </source>
</evidence>
<dbReference type="AlphaFoldDB" id="A0A370DTX7"/>